<dbReference type="AlphaFoldDB" id="A0A4Q1JM09"/>
<evidence type="ECO:0000256" key="5">
    <source>
        <dbReference type="ARBA" id="ARBA00022553"/>
    </source>
</evidence>
<keyword evidence="8" id="KW-0418">Kinase</keyword>
<dbReference type="EC" id="2.7.13.3" evidence="3"/>
<dbReference type="Pfam" id="PF00512">
    <property type="entry name" value="HisKA"/>
    <property type="match status" value="1"/>
</dbReference>
<dbReference type="InterPro" id="IPR033480">
    <property type="entry name" value="sCache_2"/>
</dbReference>
<dbReference type="Gene3D" id="3.30.565.10">
    <property type="entry name" value="Histidine kinase-like ATPase, C-terminal domain"/>
    <property type="match status" value="1"/>
</dbReference>
<accession>A0A4Q1JM09</accession>
<gene>
    <name evidence="14" type="ORF">EO244_10505</name>
</gene>
<evidence type="ECO:0000256" key="3">
    <source>
        <dbReference type="ARBA" id="ARBA00012438"/>
    </source>
</evidence>
<evidence type="ECO:0000256" key="12">
    <source>
        <dbReference type="SAM" id="Phobius"/>
    </source>
</evidence>
<keyword evidence="6" id="KW-0808">Transferase</keyword>
<evidence type="ECO:0000313" key="15">
    <source>
        <dbReference type="Proteomes" id="UP000289703"/>
    </source>
</evidence>
<keyword evidence="11 12" id="KW-0472">Membrane</keyword>
<evidence type="ECO:0000256" key="1">
    <source>
        <dbReference type="ARBA" id="ARBA00000085"/>
    </source>
</evidence>
<comment type="caution">
    <text evidence="14">The sequence shown here is derived from an EMBL/GenBank/DDBJ whole genome shotgun (WGS) entry which is preliminary data.</text>
</comment>
<dbReference type="GO" id="GO:0000155">
    <property type="term" value="F:phosphorelay sensor kinase activity"/>
    <property type="evidence" value="ECO:0007669"/>
    <property type="project" value="InterPro"/>
</dbReference>
<evidence type="ECO:0000256" key="6">
    <source>
        <dbReference type="ARBA" id="ARBA00022679"/>
    </source>
</evidence>
<comment type="catalytic activity">
    <reaction evidence="1">
        <text>ATP + protein L-histidine = ADP + protein N-phospho-L-histidine.</text>
        <dbReference type="EC" id="2.7.13.3"/>
    </reaction>
</comment>
<dbReference type="PANTHER" id="PTHR43711">
    <property type="entry name" value="TWO-COMPONENT HISTIDINE KINASE"/>
    <property type="match status" value="1"/>
</dbReference>
<evidence type="ECO:0000256" key="9">
    <source>
        <dbReference type="ARBA" id="ARBA00022989"/>
    </source>
</evidence>
<dbReference type="SUPFAM" id="SSF55874">
    <property type="entry name" value="ATPase domain of HSP90 chaperone/DNA topoisomerase II/histidine kinase"/>
    <property type="match status" value="1"/>
</dbReference>
<comment type="subcellular location">
    <subcellularLocation>
        <location evidence="2">Cell membrane</location>
        <topology evidence="2">Multi-pass membrane protein</topology>
    </subcellularLocation>
</comment>
<dbReference type="EMBL" id="SAXA01000008">
    <property type="protein sequence ID" value="RXQ93994.1"/>
    <property type="molecule type" value="Genomic_DNA"/>
</dbReference>
<dbReference type="PANTHER" id="PTHR43711:SF1">
    <property type="entry name" value="HISTIDINE KINASE 1"/>
    <property type="match status" value="1"/>
</dbReference>
<organism evidence="14 15">
    <name type="scientific">Ancylomarina salipaludis</name>
    <dbReference type="NCBI Taxonomy" id="2501299"/>
    <lineage>
        <taxon>Bacteria</taxon>
        <taxon>Pseudomonadati</taxon>
        <taxon>Bacteroidota</taxon>
        <taxon>Bacteroidia</taxon>
        <taxon>Marinilabiliales</taxon>
        <taxon>Marinifilaceae</taxon>
        <taxon>Ancylomarina</taxon>
    </lineage>
</organism>
<evidence type="ECO:0000256" key="11">
    <source>
        <dbReference type="ARBA" id="ARBA00023136"/>
    </source>
</evidence>
<feature type="transmembrane region" description="Helical" evidence="12">
    <location>
        <begin position="350"/>
        <end position="369"/>
    </location>
</feature>
<dbReference type="InterPro" id="IPR005467">
    <property type="entry name" value="His_kinase_dom"/>
</dbReference>
<dbReference type="SMART" id="SM01049">
    <property type="entry name" value="Cache_2"/>
    <property type="match status" value="1"/>
</dbReference>
<dbReference type="SMART" id="SM00387">
    <property type="entry name" value="HATPase_c"/>
    <property type="match status" value="1"/>
</dbReference>
<dbReference type="InterPro" id="IPR036890">
    <property type="entry name" value="HATPase_C_sf"/>
</dbReference>
<dbReference type="Pfam" id="PF08269">
    <property type="entry name" value="dCache_2"/>
    <property type="match status" value="1"/>
</dbReference>
<dbReference type="SUPFAM" id="SSF47384">
    <property type="entry name" value="Homodimeric domain of signal transducing histidine kinase"/>
    <property type="match status" value="1"/>
</dbReference>
<protein>
    <recommendedName>
        <fullName evidence="3">histidine kinase</fullName>
        <ecNumber evidence="3">2.7.13.3</ecNumber>
    </recommendedName>
</protein>
<feature type="transmembrane region" description="Helical" evidence="12">
    <location>
        <begin position="20"/>
        <end position="40"/>
    </location>
</feature>
<dbReference type="Gene3D" id="3.30.450.20">
    <property type="entry name" value="PAS domain"/>
    <property type="match status" value="2"/>
</dbReference>
<keyword evidence="4" id="KW-1003">Cell membrane</keyword>
<dbReference type="CDD" id="cd00082">
    <property type="entry name" value="HisKA"/>
    <property type="match status" value="1"/>
</dbReference>
<evidence type="ECO:0000313" key="14">
    <source>
        <dbReference type="EMBL" id="RXQ93994.1"/>
    </source>
</evidence>
<sequence>MKHFSLFRHFQNISIGKAYLFLFSSLSSLVLIVIGGIWIYNEYAKFELESNSLRDMYIEEHKDMLIQNIKKSIDYIEFREKRSEETIKENLKTNVDQAYEIALYIYNKNKHTLSKKALQKRIKEAISAFRFNSGKRYIFINSLDGVGVLYPNNPEWEGQSLLQLKDINKNQLVVNEIQHLKNSDESFLEYKNSKAVPNKYNAYNKISYVKKFEPYNWYMGSFAYADDFLEAIQSDCIDRIKNMEVEDGNYFFIFSKNGICLLHKDNKYQDRNYRTFEEENDIEISRKILYSIGAKKDRFITYNYAKGEKISYLYDIDEWNWVIGSGFYTHSIEHVIAAKKAELYARMKNYSLKVVLLIVMTFIMLYLAARILSSKMNKSIYSFNDFFKKASTQSIKIDVDKLYFSDFKNMASTVNMMVDTRTNKENELKHAIEMVEKSDQLKSAFLSNMTHEIRTPMNAIVGFSQLLQQDDLSEEHRTEFVDHIVDNSNSLLALINDIIDFSILETGTVKIDYSNFNLKDIFIELKDKFERLMESNSKSNIELIFPDYKRLEETHIYFDSQRLKQILTYLIDNAIKFTIQGEVIVDFKLENNSILFWVKDTGMGIPIEKQAYIFDKFRQGEESYTRRFGGTGIGLSITKQMIQHSKGEIWLESEINKGSVFYFKLPLMPGSSQN</sequence>
<dbReference type="InterPro" id="IPR050736">
    <property type="entry name" value="Sensor_HK_Regulatory"/>
</dbReference>
<keyword evidence="5" id="KW-0597">Phosphoprotein</keyword>
<dbReference type="SMART" id="SM00388">
    <property type="entry name" value="HisKA"/>
    <property type="match status" value="1"/>
</dbReference>
<keyword evidence="10" id="KW-0902">Two-component regulatory system</keyword>
<dbReference type="InterPro" id="IPR004010">
    <property type="entry name" value="Double_Cache_2"/>
</dbReference>
<dbReference type="Gene3D" id="1.10.287.130">
    <property type="match status" value="1"/>
</dbReference>
<evidence type="ECO:0000256" key="7">
    <source>
        <dbReference type="ARBA" id="ARBA00022692"/>
    </source>
</evidence>
<evidence type="ECO:0000256" key="2">
    <source>
        <dbReference type="ARBA" id="ARBA00004651"/>
    </source>
</evidence>
<dbReference type="Pfam" id="PF02518">
    <property type="entry name" value="HATPase_c"/>
    <property type="match status" value="1"/>
</dbReference>
<keyword evidence="7 12" id="KW-0812">Transmembrane</keyword>
<evidence type="ECO:0000259" key="13">
    <source>
        <dbReference type="PROSITE" id="PS50109"/>
    </source>
</evidence>
<keyword evidence="15" id="KW-1185">Reference proteome</keyword>
<dbReference type="RefSeq" id="WP_129254627.1">
    <property type="nucleotide sequence ID" value="NZ_SAXA01000008.1"/>
</dbReference>
<dbReference type="Proteomes" id="UP000289703">
    <property type="component" value="Unassembled WGS sequence"/>
</dbReference>
<evidence type="ECO:0000256" key="10">
    <source>
        <dbReference type="ARBA" id="ARBA00023012"/>
    </source>
</evidence>
<dbReference type="PROSITE" id="PS50109">
    <property type="entry name" value="HIS_KIN"/>
    <property type="match status" value="1"/>
</dbReference>
<dbReference type="FunFam" id="3.30.565.10:FF:000006">
    <property type="entry name" value="Sensor histidine kinase WalK"/>
    <property type="match status" value="1"/>
</dbReference>
<evidence type="ECO:0000256" key="4">
    <source>
        <dbReference type="ARBA" id="ARBA00022475"/>
    </source>
</evidence>
<dbReference type="CDD" id="cd16922">
    <property type="entry name" value="HATPase_EvgS-ArcB-TorS-like"/>
    <property type="match status" value="1"/>
</dbReference>
<dbReference type="InterPro" id="IPR004358">
    <property type="entry name" value="Sig_transdc_His_kin-like_C"/>
</dbReference>
<name>A0A4Q1JM09_9BACT</name>
<proteinExistence type="predicted"/>
<feature type="domain" description="Histidine kinase" evidence="13">
    <location>
        <begin position="448"/>
        <end position="669"/>
    </location>
</feature>
<reference evidence="14 15" key="1">
    <citation type="submission" date="2019-01" db="EMBL/GenBank/DDBJ databases">
        <title>Ancylomarina salipaludis sp. nov., isolated from a salt marsh.</title>
        <authorList>
            <person name="Yoon J.-H."/>
        </authorList>
    </citation>
    <scope>NUCLEOTIDE SEQUENCE [LARGE SCALE GENOMIC DNA]</scope>
    <source>
        <strain evidence="14 15">SHSM-M15</strain>
    </source>
</reference>
<evidence type="ECO:0000256" key="8">
    <source>
        <dbReference type="ARBA" id="ARBA00022777"/>
    </source>
</evidence>
<dbReference type="InterPro" id="IPR036097">
    <property type="entry name" value="HisK_dim/P_sf"/>
</dbReference>
<dbReference type="GO" id="GO:0005886">
    <property type="term" value="C:plasma membrane"/>
    <property type="evidence" value="ECO:0007669"/>
    <property type="project" value="UniProtKB-SubCell"/>
</dbReference>
<keyword evidence="9 12" id="KW-1133">Transmembrane helix</keyword>
<dbReference type="PRINTS" id="PR00344">
    <property type="entry name" value="BCTRLSENSOR"/>
</dbReference>
<dbReference type="InterPro" id="IPR003661">
    <property type="entry name" value="HisK_dim/P_dom"/>
</dbReference>
<dbReference type="OrthoDB" id="9796457at2"/>
<dbReference type="InterPro" id="IPR003594">
    <property type="entry name" value="HATPase_dom"/>
</dbReference>